<dbReference type="Proteomes" id="UP000670527">
    <property type="component" value="Unassembled WGS sequence"/>
</dbReference>
<accession>A0ABS3TFB9</accession>
<dbReference type="EMBL" id="JAGETX010000009">
    <property type="protein sequence ID" value="MBO3272063.1"/>
    <property type="molecule type" value="Genomic_DNA"/>
</dbReference>
<keyword evidence="2" id="KW-1185">Reference proteome</keyword>
<name>A0ABS3TFB9_9BACT</name>
<reference evidence="1 2" key="1">
    <citation type="submission" date="2021-03" db="EMBL/GenBank/DDBJ databases">
        <authorList>
            <person name="Kim M.K."/>
        </authorList>
    </citation>
    <scope>NUCLEOTIDE SEQUENCE [LARGE SCALE GENOMIC DNA]</scope>
    <source>
        <strain evidence="1 2">BT507</strain>
    </source>
</reference>
<gene>
    <name evidence="1" type="ORF">J4D97_15490</name>
</gene>
<sequence>MGHDLYKTLGGFVEIATAWDTWDRAWSTTLNGGLVLRPVSETLADRRTCFV</sequence>
<evidence type="ECO:0000313" key="1">
    <source>
        <dbReference type="EMBL" id="MBO3272063.1"/>
    </source>
</evidence>
<evidence type="ECO:0000313" key="2">
    <source>
        <dbReference type="Proteomes" id="UP000670527"/>
    </source>
</evidence>
<proteinExistence type="predicted"/>
<dbReference type="RefSeq" id="WP_208308338.1">
    <property type="nucleotide sequence ID" value="NZ_JAGETX010000009.1"/>
</dbReference>
<organism evidence="1 2">
    <name type="scientific">Hymenobacter defluvii</name>
    <dbReference type="NCBI Taxonomy" id="2054411"/>
    <lineage>
        <taxon>Bacteria</taxon>
        <taxon>Pseudomonadati</taxon>
        <taxon>Bacteroidota</taxon>
        <taxon>Cytophagia</taxon>
        <taxon>Cytophagales</taxon>
        <taxon>Hymenobacteraceae</taxon>
        <taxon>Hymenobacter</taxon>
    </lineage>
</organism>
<comment type="caution">
    <text evidence="1">The sequence shown here is derived from an EMBL/GenBank/DDBJ whole genome shotgun (WGS) entry which is preliminary data.</text>
</comment>
<protein>
    <submittedName>
        <fullName evidence="1">Uncharacterized protein</fullName>
    </submittedName>
</protein>